<dbReference type="EMBL" id="MU971355">
    <property type="protein sequence ID" value="KAK9238525.1"/>
    <property type="molecule type" value="Genomic_DNA"/>
</dbReference>
<keyword evidence="2" id="KW-1185">Reference proteome</keyword>
<evidence type="ECO:0000313" key="2">
    <source>
        <dbReference type="Proteomes" id="UP001433508"/>
    </source>
</evidence>
<organism evidence="1 2">
    <name type="scientific">Lipomyces kononenkoae</name>
    <name type="common">Yeast</name>
    <dbReference type="NCBI Taxonomy" id="34357"/>
    <lineage>
        <taxon>Eukaryota</taxon>
        <taxon>Fungi</taxon>
        <taxon>Dikarya</taxon>
        <taxon>Ascomycota</taxon>
        <taxon>Saccharomycotina</taxon>
        <taxon>Lipomycetes</taxon>
        <taxon>Lipomycetales</taxon>
        <taxon>Lipomycetaceae</taxon>
        <taxon>Lipomyces</taxon>
    </lineage>
</organism>
<dbReference type="Proteomes" id="UP001433508">
    <property type="component" value="Unassembled WGS sequence"/>
</dbReference>
<comment type="caution">
    <text evidence="1">The sequence shown here is derived from an EMBL/GenBank/DDBJ whole genome shotgun (WGS) entry which is preliminary data.</text>
</comment>
<protein>
    <submittedName>
        <fullName evidence="1">Uncharacterized protein</fullName>
    </submittedName>
</protein>
<evidence type="ECO:0000313" key="1">
    <source>
        <dbReference type="EMBL" id="KAK9238525.1"/>
    </source>
</evidence>
<proteinExistence type="predicted"/>
<sequence length="288" mass="31836">MATRVPDSPDSPISPLLNTTFTVHKTTPVVGSSSLPPFDQPACNKYLLSLRRRIKPFLDLLPHNDSQTESTAAAGAWTARHHDGLTIHSITFPLCKFILLVRRQQATTTTQISDQERRLVVFTRANRQLHDVFVTWLEMYFDIIVRPVKLSSTFILRFVQDHVLACHRNQSTTPVRLDFTTGIPQLKIITLAFEPDDVIKFARPTAAAIAGSSDDGNSGVLARMLDHMENTTGLKFAQIDIARAACSGGVIGADGRIKFIVGSSDASNWHMVFVETWVANLAGLVWTA</sequence>
<gene>
    <name evidence="1" type="ORF">V1525DRAFT_400777</name>
</gene>
<accession>A0ACC3T4H2</accession>
<name>A0ACC3T4H2_LIPKO</name>
<reference evidence="2" key="1">
    <citation type="journal article" date="2024" name="Front. Bioeng. Biotechnol.">
        <title>Genome-scale model development and genomic sequencing of the oleaginous clade Lipomyces.</title>
        <authorList>
            <person name="Czajka J.J."/>
            <person name="Han Y."/>
            <person name="Kim J."/>
            <person name="Mondo S.J."/>
            <person name="Hofstad B.A."/>
            <person name="Robles A."/>
            <person name="Haridas S."/>
            <person name="Riley R."/>
            <person name="LaButti K."/>
            <person name="Pangilinan J."/>
            <person name="Andreopoulos W."/>
            <person name="Lipzen A."/>
            <person name="Yan J."/>
            <person name="Wang M."/>
            <person name="Ng V."/>
            <person name="Grigoriev I.V."/>
            <person name="Spatafora J.W."/>
            <person name="Magnuson J.K."/>
            <person name="Baker S.E."/>
            <person name="Pomraning K.R."/>
        </authorList>
    </citation>
    <scope>NUCLEOTIDE SEQUENCE [LARGE SCALE GENOMIC DNA]</scope>
    <source>
        <strain evidence="2">CBS 7786</strain>
    </source>
</reference>